<evidence type="ECO:0000313" key="3">
    <source>
        <dbReference type="Proteomes" id="UP000243686"/>
    </source>
</evidence>
<organism evidence="2 3">
    <name type="scientific">Opisthorchis viverrini</name>
    <name type="common">Southeast Asian liver fluke</name>
    <dbReference type="NCBI Taxonomy" id="6198"/>
    <lineage>
        <taxon>Eukaryota</taxon>
        <taxon>Metazoa</taxon>
        <taxon>Spiralia</taxon>
        <taxon>Lophotrochozoa</taxon>
        <taxon>Platyhelminthes</taxon>
        <taxon>Trematoda</taxon>
        <taxon>Digenea</taxon>
        <taxon>Opisthorchiida</taxon>
        <taxon>Opisthorchiata</taxon>
        <taxon>Opisthorchiidae</taxon>
        <taxon>Opisthorchis</taxon>
    </lineage>
</organism>
<dbReference type="InterPro" id="IPR001283">
    <property type="entry name" value="CRISP-related"/>
</dbReference>
<dbReference type="InterPro" id="IPR018244">
    <property type="entry name" value="Allrgn_V5/Tpx1_CS"/>
</dbReference>
<dbReference type="PANTHER" id="PTHR10334">
    <property type="entry name" value="CYSTEINE-RICH SECRETORY PROTEIN-RELATED"/>
    <property type="match status" value="1"/>
</dbReference>
<evidence type="ECO:0000259" key="1">
    <source>
        <dbReference type="SMART" id="SM00198"/>
    </source>
</evidence>
<dbReference type="GO" id="GO:0005576">
    <property type="term" value="C:extracellular region"/>
    <property type="evidence" value="ECO:0007669"/>
    <property type="project" value="InterPro"/>
</dbReference>
<name>A0A1S8X083_OPIVI</name>
<dbReference type="Proteomes" id="UP000243686">
    <property type="component" value="Unassembled WGS sequence"/>
</dbReference>
<feature type="non-terminal residue" evidence="2">
    <location>
        <position position="1"/>
    </location>
</feature>
<proteinExistence type="predicted"/>
<sequence>LIIIVALIFAGHSQKGEILTPGKFKELHNKYRKMVRDGLVPSQPKAKELPDLVTCKNDRIYIRQILDDRLTNDATKWAKKCVFVSGTNLSDGENIAMAASLEVDPVTEWYKENESYKYGGITVDTFGKTGHYTQMVWADTKYLGCFQQLCDPLKFGKNGTLGKMYFSVCRYSP</sequence>
<reference evidence="2 3" key="1">
    <citation type="submission" date="2015-03" db="EMBL/GenBank/DDBJ databases">
        <title>Draft genome of the nematode, Opisthorchis viverrini.</title>
        <authorList>
            <person name="Mitreva M."/>
        </authorList>
    </citation>
    <scope>NUCLEOTIDE SEQUENCE [LARGE SCALE GENOMIC DNA]</scope>
    <source>
        <strain evidence="2">Khon Kaen</strain>
    </source>
</reference>
<gene>
    <name evidence="2" type="ORF">X801_04023</name>
</gene>
<dbReference type="Gene3D" id="3.40.33.10">
    <property type="entry name" value="CAP"/>
    <property type="match status" value="1"/>
</dbReference>
<dbReference type="AlphaFoldDB" id="A0A1S8X083"/>
<dbReference type="SUPFAM" id="SSF55797">
    <property type="entry name" value="PR-1-like"/>
    <property type="match status" value="1"/>
</dbReference>
<dbReference type="InterPro" id="IPR014044">
    <property type="entry name" value="CAP_dom"/>
</dbReference>
<feature type="non-terminal residue" evidence="2">
    <location>
        <position position="173"/>
    </location>
</feature>
<feature type="domain" description="SCP" evidence="1">
    <location>
        <begin position="19"/>
        <end position="173"/>
    </location>
</feature>
<evidence type="ECO:0000313" key="2">
    <source>
        <dbReference type="EMBL" id="OON20104.1"/>
    </source>
</evidence>
<dbReference type="Pfam" id="PF00188">
    <property type="entry name" value="CAP"/>
    <property type="match status" value="1"/>
</dbReference>
<dbReference type="SMART" id="SM00198">
    <property type="entry name" value="SCP"/>
    <property type="match status" value="1"/>
</dbReference>
<protein>
    <submittedName>
        <fullName evidence="2">SCP-like protein</fullName>
    </submittedName>
</protein>
<dbReference type="CDD" id="cd05380">
    <property type="entry name" value="CAP_euk"/>
    <property type="match status" value="1"/>
</dbReference>
<keyword evidence="3" id="KW-1185">Reference proteome</keyword>
<dbReference type="InterPro" id="IPR035940">
    <property type="entry name" value="CAP_sf"/>
</dbReference>
<dbReference type="EMBL" id="KV892850">
    <property type="protein sequence ID" value="OON20104.1"/>
    <property type="molecule type" value="Genomic_DNA"/>
</dbReference>
<dbReference type="PRINTS" id="PR00837">
    <property type="entry name" value="V5TPXLIKE"/>
</dbReference>
<dbReference type="PROSITE" id="PS01009">
    <property type="entry name" value="CRISP_1"/>
    <property type="match status" value="1"/>
</dbReference>
<accession>A0A1S8X083</accession>